<name>A0A9P7Z654_9HELO</name>
<dbReference type="AlphaFoldDB" id="A0A9P7Z654"/>
<proteinExistence type="predicted"/>
<dbReference type="Proteomes" id="UP000887226">
    <property type="component" value="Unassembled WGS sequence"/>
</dbReference>
<keyword evidence="4" id="KW-1185">Reference proteome</keyword>
<feature type="region of interest" description="Disordered" evidence="1">
    <location>
        <begin position="107"/>
        <end position="153"/>
    </location>
</feature>
<dbReference type="Gene3D" id="1.10.150.50">
    <property type="entry name" value="Transcription Factor, Ets-1"/>
    <property type="match status" value="1"/>
</dbReference>
<evidence type="ECO:0000259" key="2">
    <source>
        <dbReference type="Pfam" id="PF00536"/>
    </source>
</evidence>
<feature type="compositionally biased region" description="Basic and acidic residues" evidence="1">
    <location>
        <begin position="127"/>
        <end position="152"/>
    </location>
</feature>
<feature type="domain" description="SAM" evidence="2">
    <location>
        <begin position="34"/>
        <end position="81"/>
    </location>
</feature>
<sequence>MEDHKGNNLLTTTTNPGSTNVASIASPLTMEQGLLFLGLGQYIDRCKEAGINNWATLSQLSEAGFEAIGVSLGHRRKLQRAFAQRHYWPGCLPLPTADEIRAFPGFPFEAESSSSGSDESISPQPSEKQRRSEVVSDSKRTTSDTGLRDLRQRNWTGQIEELEISSPRSPL</sequence>
<dbReference type="CDD" id="cd09487">
    <property type="entry name" value="SAM_superfamily"/>
    <property type="match status" value="1"/>
</dbReference>
<evidence type="ECO:0000313" key="4">
    <source>
        <dbReference type="Proteomes" id="UP000887226"/>
    </source>
</evidence>
<dbReference type="Pfam" id="PF00536">
    <property type="entry name" value="SAM_1"/>
    <property type="match status" value="1"/>
</dbReference>
<dbReference type="InterPro" id="IPR013761">
    <property type="entry name" value="SAM/pointed_sf"/>
</dbReference>
<dbReference type="InterPro" id="IPR001660">
    <property type="entry name" value="SAM"/>
</dbReference>
<evidence type="ECO:0000256" key="1">
    <source>
        <dbReference type="SAM" id="MobiDB-lite"/>
    </source>
</evidence>
<evidence type="ECO:0000313" key="3">
    <source>
        <dbReference type="EMBL" id="KAG9245568.1"/>
    </source>
</evidence>
<feature type="compositionally biased region" description="Low complexity" evidence="1">
    <location>
        <begin position="107"/>
        <end position="126"/>
    </location>
</feature>
<protein>
    <recommendedName>
        <fullName evidence="2">SAM domain-containing protein</fullName>
    </recommendedName>
</protein>
<dbReference type="OrthoDB" id="1919336at2759"/>
<dbReference type="SUPFAM" id="SSF47769">
    <property type="entry name" value="SAM/Pointed domain"/>
    <property type="match status" value="1"/>
</dbReference>
<organism evidence="3 4">
    <name type="scientific">Calycina marina</name>
    <dbReference type="NCBI Taxonomy" id="1763456"/>
    <lineage>
        <taxon>Eukaryota</taxon>
        <taxon>Fungi</taxon>
        <taxon>Dikarya</taxon>
        <taxon>Ascomycota</taxon>
        <taxon>Pezizomycotina</taxon>
        <taxon>Leotiomycetes</taxon>
        <taxon>Helotiales</taxon>
        <taxon>Pezizellaceae</taxon>
        <taxon>Calycina</taxon>
    </lineage>
</organism>
<accession>A0A9P7Z654</accession>
<reference evidence="3" key="1">
    <citation type="journal article" date="2021" name="IMA Fungus">
        <title>Genomic characterization of three marine fungi, including Emericellopsis atlantica sp. nov. with signatures of a generalist lifestyle and marine biomass degradation.</title>
        <authorList>
            <person name="Hagestad O.C."/>
            <person name="Hou L."/>
            <person name="Andersen J.H."/>
            <person name="Hansen E.H."/>
            <person name="Altermark B."/>
            <person name="Li C."/>
            <person name="Kuhnert E."/>
            <person name="Cox R.J."/>
            <person name="Crous P.W."/>
            <person name="Spatafora J.W."/>
            <person name="Lail K."/>
            <person name="Amirebrahimi M."/>
            <person name="Lipzen A."/>
            <person name="Pangilinan J."/>
            <person name="Andreopoulos W."/>
            <person name="Hayes R.D."/>
            <person name="Ng V."/>
            <person name="Grigoriev I.V."/>
            <person name="Jackson S.A."/>
            <person name="Sutton T.D.S."/>
            <person name="Dobson A.D.W."/>
            <person name="Rama T."/>
        </authorList>
    </citation>
    <scope>NUCLEOTIDE SEQUENCE</scope>
    <source>
        <strain evidence="3">TRa3180A</strain>
    </source>
</reference>
<gene>
    <name evidence="3" type="ORF">BJ878DRAFT_9840</name>
</gene>
<dbReference type="EMBL" id="MU253840">
    <property type="protein sequence ID" value="KAG9245568.1"/>
    <property type="molecule type" value="Genomic_DNA"/>
</dbReference>
<comment type="caution">
    <text evidence="3">The sequence shown here is derived from an EMBL/GenBank/DDBJ whole genome shotgun (WGS) entry which is preliminary data.</text>
</comment>